<comment type="caution">
    <text evidence="1">The sequence shown here is derived from an EMBL/GenBank/DDBJ whole genome shotgun (WGS) entry which is preliminary data.</text>
</comment>
<reference evidence="1 2" key="1">
    <citation type="submission" date="2018-02" db="EMBL/GenBank/DDBJ databases">
        <title>Comparative genomes isolates from brazilian mangrove.</title>
        <authorList>
            <person name="Araujo J.E."/>
            <person name="Taketani R.G."/>
            <person name="Silva M.C.P."/>
            <person name="Loureco M.V."/>
            <person name="Andreote F.D."/>
        </authorList>
    </citation>
    <scope>NUCLEOTIDE SEQUENCE [LARGE SCALE GENOMIC DNA]</scope>
    <source>
        <strain evidence="1 2">HEX-2 MGV</strain>
    </source>
</reference>
<accession>A0A2S8FGL0</accession>
<name>A0A2S8FGL0_9BACT</name>
<sequence length="127" mass="13458">MLVLLITTGCGSSSEVSFGTVTGTVFIDGQPAPAGIRIEFDPVTKGVRGSTAVTDASGNYEADYSISTKGVRLGTCVVKLEQPTEAPPAPGQTPKRPFPNEFYEEIRQVNISAGHNTVDLEISKKRS</sequence>
<dbReference type="Proteomes" id="UP000240009">
    <property type="component" value="Unassembled WGS sequence"/>
</dbReference>
<dbReference type="EMBL" id="PUIA01000037">
    <property type="protein sequence ID" value="PQO31230.1"/>
    <property type="molecule type" value="Genomic_DNA"/>
</dbReference>
<evidence type="ECO:0000313" key="1">
    <source>
        <dbReference type="EMBL" id="PQO31230.1"/>
    </source>
</evidence>
<proteinExistence type="predicted"/>
<organism evidence="1 2">
    <name type="scientific">Blastopirellula marina</name>
    <dbReference type="NCBI Taxonomy" id="124"/>
    <lineage>
        <taxon>Bacteria</taxon>
        <taxon>Pseudomonadati</taxon>
        <taxon>Planctomycetota</taxon>
        <taxon>Planctomycetia</taxon>
        <taxon>Pirellulales</taxon>
        <taxon>Pirellulaceae</taxon>
        <taxon>Blastopirellula</taxon>
    </lineage>
</organism>
<evidence type="ECO:0008006" key="3">
    <source>
        <dbReference type="Google" id="ProtNLM"/>
    </source>
</evidence>
<gene>
    <name evidence="1" type="ORF">C5Y96_12860</name>
</gene>
<protein>
    <recommendedName>
        <fullName evidence="3">Carboxypeptidase regulatory-like domain-containing protein</fullName>
    </recommendedName>
</protein>
<evidence type="ECO:0000313" key="2">
    <source>
        <dbReference type="Proteomes" id="UP000240009"/>
    </source>
</evidence>
<dbReference type="AlphaFoldDB" id="A0A2S8FGL0"/>